<sequence length="77" mass="9049">MNSFMMLFIVPFWFIIIRSASCSNFEFDRNMLIIITQRCLSVYLHDSDSIDSNLTITVSSLVLKELLLYEHNIGWLQ</sequence>
<evidence type="ECO:0008006" key="4">
    <source>
        <dbReference type="Google" id="ProtNLM"/>
    </source>
</evidence>
<feature type="signal peptide" evidence="1">
    <location>
        <begin position="1"/>
        <end position="22"/>
    </location>
</feature>
<reference evidence="2" key="2">
    <citation type="journal article" date="2022" name="Res Sq">
        <title>Comparative Genomics Reveals Insights into the Divergent Evolution of Astigmatic Mites and Household Pest Adaptations.</title>
        <authorList>
            <person name="Xiong Q."/>
            <person name="Wan A.T.-Y."/>
            <person name="Liu X.-Y."/>
            <person name="Fung C.S.-H."/>
            <person name="Xiao X."/>
            <person name="Malainual N."/>
            <person name="Hou J."/>
            <person name="Wang L."/>
            <person name="Wang M."/>
            <person name="Yang K."/>
            <person name="Cui Y."/>
            <person name="Leung E."/>
            <person name="Nong W."/>
            <person name="Shin S.-K."/>
            <person name="Au S."/>
            <person name="Jeong K.Y."/>
            <person name="Chew F.T."/>
            <person name="Hui J."/>
            <person name="Leung T.F."/>
            <person name="Tungtrongchitr A."/>
            <person name="Zhong N."/>
            <person name="Liu Z."/>
            <person name="Tsui S."/>
        </authorList>
    </citation>
    <scope>NUCLEOTIDE SEQUENCE</scope>
    <source>
        <strain evidence="2">Derf</strain>
        <tissue evidence="2">Whole organism</tissue>
    </source>
</reference>
<comment type="caution">
    <text evidence="2">The sequence shown here is derived from an EMBL/GenBank/DDBJ whole genome shotgun (WGS) entry which is preliminary data.</text>
</comment>
<reference evidence="2" key="1">
    <citation type="submission" date="2013-05" db="EMBL/GenBank/DDBJ databases">
        <authorList>
            <person name="Yim A.K.Y."/>
            <person name="Chan T.F."/>
            <person name="Ji K.M."/>
            <person name="Liu X.Y."/>
            <person name="Zhou J.W."/>
            <person name="Li R.Q."/>
            <person name="Yang K.Y."/>
            <person name="Li J."/>
            <person name="Li M."/>
            <person name="Law P.T.W."/>
            <person name="Wu Y.L."/>
            <person name="Cai Z.L."/>
            <person name="Qin H."/>
            <person name="Bao Y."/>
            <person name="Leung R.K.K."/>
            <person name="Ng P.K.S."/>
            <person name="Zou J."/>
            <person name="Zhong X.J."/>
            <person name="Ran P.X."/>
            <person name="Zhong N.S."/>
            <person name="Liu Z.G."/>
            <person name="Tsui S.K.W."/>
        </authorList>
    </citation>
    <scope>NUCLEOTIDE SEQUENCE</scope>
    <source>
        <strain evidence="2">Derf</strain>
        <tissue evidence="2">Whole organism</tissue>
    </source>
</reference>
<dbReference type="Proteomes" id="UP000790347">
    <property type="component" value="Unassembled WGS sequence"/>
</dbReference>
<organism evidence="2 3">
    <name type="scientific">Dermatophagoides farinae</name>
    <name type="common">American house dust mite</name>
    <dbReference type="NCBI Taxonomy" id="6954"/>
    <lineage>
        <taxon>Eukaryota</taxon>
        <taxon>Metazoa</taxon>
        <taxon>Ecdysozoa</taxon>
        <taxon>Arthropoda</taxon>
        <taxon>Chelicerata</taxon>
        <taxon>Arachnida</taxon>
        <taxon>Acari</taxon>
        <taxon>Acariformes</taxon>
        <taxon>Sarcoptiformes</taxon>
        <taxon>Astigmata</taxon>
        <taxon>Psoroptidia</taxon>
        <taxon>Analgoidea</taxon>
        <taxon>Pyroglyphidae</taxon>
        <taxon>Dermatophagoidinae</taxon>
        <taxon>Dermatophagoides</taxon>
    </lineage>
</organism>
<proteinExistence type="predicted"/>
<dbReference type="EMBL" id="ASGP02000001">
    <property type="protein sequence ID" value="KAH9528682.1"/>
    <property type="molecule type" value="Genomic_DNA"/>
</dbReference>
<name>A0A922IAZ6_DERFA</name>
<keyword evidence="1" id="KW-0732">Signal</keyword>
<evidence type="ECO:0000313" key="3">
    <source>
        <dbReference type="Proteomes" id="UP000790347"/>
    </source>
</evidence>
<accession>A0A922IAZ6</accession>
<protein>
    <recommendedName>
        <fullName evidence="4">Secreted protein</fullName>
    </recommendedName>
</protein>
<evidence type="ECO:0000313" key="2">
    <source>
        <dbReference type="EMBL" id="KAH9528682.1"/>
    </source>
</evidence>
<gene>
    <name evidence="2" type="ORF">DERF_002602</name>
</gene>
<evidence type="ECO:0000256" key="1">
    <source>
        <dbReference type="SAM" id="SignalP"/>
    </source>
</evidence>
<keyword evidence="3" id="KW-1185">Reference proteome</keyword>
<dbReference type="AlphaFoldDB" id="A0A922IAZ6"/>
<feature type="chain" id="PRO_5037367793" description="Secreted protein" evidence="1">
    <location>
        <begin position="23"/>
        <end position="77"/>
    </location>
</feature>